<reference evidence="9" key="3">
    <citation type="submission" date="2017-07" db="EMBL/GenBank/DDBJ databases">
        <authorList>
            <person name="Sun Z.S."/>
            <person name="Albrecht U."/>
            <person name="Echele G."/>
            <person name="Lee C.C."/>
        </authorList>
    </citation>
    <scope>NUCLEOTIDE SEQUENCE</scope>
</reference>
<dbReference type="SUPFAM" id="SSF74731">
    <property type="entry name" value="Ribosomal protein L20"/>
    <property type="match status" value="1"/>
</dbReference>
<evidence type="ECO:0000313" key="9">
    <source>
        <dbReference type="EMBL" id="ASK39716.1"/>
    </source>
</evidence>
<sequence length="115" mass="13576">MTKVKRGNIARKRRNKVLKLAKGFKGSHSKLFRIANQQVIKKLKYSYIGRKNKKRLFRSLWITRINAICKFHQTNYSIFMNNLKKSKIDLNRKMLAQIAVLDEATFSTILKNCYP</sequence>
<proteinExistence type="inferred from homology"/>
<dbReference type="GO" id="GO:1990904">
    <property type="term" value="C:ribonucleoprotein complex"/>
    <property type="evidence" value="ECO:0007669"/>
    <property type="project" value="UniProtKB-KW"/>
</dbReference>
<name>A0A1X9PV44_9RHOD</name>
<evidence type="ECO:0000256" key="4">
    <source>
        <dbReference type="ARBA" id="ARBA00022980"/>
    </source>
</evidence>
<dbReference type="PROSITE" id="PS00937">
    <property type="entry name" value="RIBOSOMAL_L20"/>
    <property type="match status" value="1"/>
</dbReference>
<reference evidence="9" key="1">
    <citation type="journal article" date="2016" name="BMC Biol.">
        <title>Parallel evolution of highly conserved plastid genome architecture in red seaweeds and seed plants.</title>
        <authorList>
            <person name="Lee J."/>
            <person name="Cho C.H."/>
            <person name="Park S.I."/>
            <person name="Choi J.W."/>
            <person name="Song H.S."/>
            <person name="West J.A."/>
            <person name="Bhattacharya D."/>
            <person name="Yoon H.S."/>
        </authorList>
    </citation>
    <scope>NUCLEOTIDE SEQUENCE</scope>
</reference>
<keyword evidence="5 6" id="KW-0687">Ribonucleoprotein</keyword>
<dbReference type="FunFam" id="1.10.1900.20:FF:000001">
    <property type="entry name" value="50S ribosomal protein L20"/>
    <property type="match status" value="1"/>
</dbReference>
<dbReference type="PRINTS" id="PR00062">
    <property type="entry name" value="RIBOSOMALL20"/>
</dbReference>
<evidence type="ECO:0000256" key="1">
    <source>
        <dbReference type="ARBA" id="ARBA00007698"/>
    </source>
</evidence>
<comment type="similarity">
    <text evidence="1 6">Belongs to the bacterial ribosomal protein bL20 family.</text>
</comment>
<keyword evidence="2 7" id="KW-0699">rRNA-binding</keyword>
<accession>A0A1X9PV44</accession>
<dbReference type="EMBL" id="KX284728">
    <property type="protein sequence ID" value="ASK39716.1"/>
    <property type="molecule type" value="Genomic_DNA"/>
</dbReference>
<dbReference type="AlphaFoldDB" id="A0A1X9PV44"/>
<protein>
    <recommendedName>
        <fullName evidence="7">50S ribosomal protein L20</fullName>
    </recommendedName>
</protein>
<reference evidence="8" key="2">
    <citation type="submission" date="2017-03" db="EMBL/GenBank/DDBJ databases">
        <title>The new red algal subphylum Proteorhodophytina comprises the largest and most divergent plastid genomes known.</title>
        <authorList>
            <person name="Munoz-Gomez S.A."/>
            <person name="Mejia-Franco F.G."/>
            <person name="Durnin K."/>
            <person name="Morgan C."/>
            <person name="Grisdale C.J."/>
            <person name="Archibald J.M."/>
            <person name="Slamovits C.H."/>
        </authorList>
    </citation>
    <scope>NUCLEOTIDE SEQUENCE</scope>
    <source>
        <strain evidence="8">UTEX LB2715</strain>
    </source>
</reference>
<dbReference type="EMBL" id="KY709212">
    <property type="protein sequence ID" value="ARO91389.1"/>
    <property type="molecule type" value="Genomic_DNA"/>
</dbReference>
<evidence type="ECO:0000256" key="5">
    <source>
        <dbReference type="ARBA" id="ARBA00023274"/>
    </source>
</evidence>
<dbReference type="Gene3D" id="1.10.1900.20">
    <property type="entry name" value="Ribosomal protein L20"/>
    <property type="match status" value="1"/>
</dbReference>
<evidence type="ECO:0000256" key="7">
    <source>
        <dbReference type="RuleBase" id="RU004311"/>
    </source>
</evidence>
<dbReference type="InterPro" id="IPR049946">
    <property type="entry name" value="RIBOSOMAL_L20_CS"/>
</dbReference>
<evidence type="ECO:0000313" key="8">
    <source>
        <dbReference type="EMBL" id="ARO91389.1"/>
    </source>
</evidence>
<keyword evidence="8" id="KW-0934">Plastid</keyword>
<evidence type="ECO:0000256" key="2">
    <source>
        <dbReference type="ARBA" id="ARBA00022730"/>
    </source>
</evidence>
<dbReference type="InterPro" id="IPR005813">
    <property type="entry name" value="Ribosomal_bL20"/>
</dbReference>
<organism evidence="8">
    <name type="scientific">Rhodochaete parvula</name>
    <dbReference type="NCBI Taxonomy" id="110510"/>
    <lineage>
        <taxon>Eukaryota</taxon>
        <taxon>Rhodophyta</taxon>
        <taxon>Compsopogonophyceae</taxon>
        <taxon>Rhodochaetales</taxon>
        <taxon>Rhodochaetaceae</taxon>
        <taxon>Rhodochaete</taxon>
    </lineage>
</organism>
<keyword evidence="8" id="KW-0150">Chloroplast</keyword>
<comment type="function">
    <text evidence="7">Binds directly to 23S ribosomal RNA and is necessary for the in vitro assembly process of the 50S ribosomal subunit. It is not involved in the protein synthesizing functions of that subunit.</text>
</comment>
<evidence type="ECO:0000256" key="3">
    <source>
        <dbReference type="ARBA" id="ARBA00022884"/>
    </source>
</evidence>
<dbReference type="InterPro" id="IPR035566">
    <property type="entry name" value="Ribosomal_protein_bL20_C"/>
</dbReference>
<dbReference type="GO" id="GO:0003735">
    <property type="term" value="F:structural constituent of ribosome"/>
    <property type="evidence" value="ECO:0007669"/>
    <property type="project" value="InterPro"/>
</dbReference>
<dbReference type="Gene3D" id="6.10.160.10">
    <property type="match status" value="1"/>
</dbReference>
<evidence type="ECO:0000256" key="6">
    <source>
        <dbReference type="RuleBase" id="RU000561"/>
    </source>
</evidence>
<dbReference type="GO" id="GO:0019843">
    <property type="term" value="F:rRNA binding"/>
    <property type="evidence" value="ECO:0007669"/>
    <property type="project" value="UniProtKB-KW"/>
</dbReference>
<dbReference type="Pfam" id="PF00453">
    <property type="entry name" value="Ribosomal_L20"/>
    <property type="match status" value="1"/>
</dbReference>
<dbReference type="PANTHER" id="PTHR10986">
    <property type="entry name" value="39S RIBOSOMAL PROTEIN L20"/>
    <property type="match status" value="1"/>
</dbReference>
<dbReference type="GO" id="GO:0005840">
    <property type="term" value="C:ribosome"/>
    <property type="evidence" value="ECO:0007669"/>
    <property type="project" value="UniProtKB-KW"/>
</dbReference>
<dbReference type="CDD" id="cd07026">
    <property type="entry name" value="Ribosomal_L20"/>
    <property type="match status" value="1"/>
</dbReference>
<geneLocation type="plastid" evidence="8"/>
<gene>
    <name evidence="8" type="primary">rpl20</name>
    <name evidence="9" type="ORF">Rhodc_184</name>
</gene>
<keyword evidence="4 6" id="KW-0689">Ribosomal protein</keyword>
<dbReference type="NCBIfam" id="TIGR01032">
    <property type="entry name" value="rplT_bact"/>
    <property type="match status" value="1"/>
</dbReference>
<dbReference type="GO" id="GO:0006412">
    <property type="term" value="P:translation"/>
    <property type="evidence" value="ECO:0007669"/>
    <property type="project" value="InterPro"/>
</dbReference>
<keyword evidence="3 7" id="KW-0694">RNA-binding</keyword>
<dbReference type="HAMAP" id="MF_00382">
    <property type="entry name" value="Ribosomal_bL20"/>
    <property type="match status" value="1"/>
</dbReference>